<dbReference type="Proteomes" id="UP000479000">
    <property type="component" value="Unassembled WGS sequence"/>
</dbReference>
<evidence type="ECO:0000313" key="2">
    <source>
        <dbReference type="EMBL" id="CAB0006529.1"/>
    </source>
</evidence>
<keyword evidence="3" id="KW-1185">Reference proteome</keyword>
<sequence length="137" mass="15024">MANCCKLAASAGKAAREKRAARGGGGGREKRRFPSRAGGRGCDPFRSLFLERGHRGFPAKSGGAVATRYRADETISVRRREVQCDGRPTGRSFFAPRGGDRGFWGAFPPRGWRDPRREGSARGGIREFAVPAFPRHY</sequence>
<evidence type="ECO:0000313" key="3">
    <source>
        <dbReference type="Proteomes" id="UP000479000"/>
    </source>
</evidence>
<evidence type="ECO:0000256" key="1">
    <source>
        <dbReference type="SAM" id="MobiDB-lite"/>
    </source>
</evidence>
<name>A0A6H5GZ82_9HEMI</name>
<accession>A0A6H5GZ82</accession>
<proteinExistence type="predicted"/>
<reference evidence="2 3" key="1">
    <citation type="submission" date="2020-02" db="EMBL/GenBank/DDBJ databases">
        <authorList>
            <person name="Ferguson B K."/>
        </authorList>
    </citation>
    <scope>NUCLEOTIDE SEQUENCE [LARGE SCALE GENOMIC DNA]</scope>
</reference>
<dbReference type="EMBL" id="CADCXU010017687">
    <property type="protein sequence ID" value="CAB0006529.1"/>
    <property type="molecule type" value="Genomic_DNA"/>
</dbReference>
<feature type="region of interest" description="Disordered" evidence="1">
    <location>
        <begin position="15"/>
        <end position="39"/>
    </location>
</feature>
<gene>
    <name evidence="2" type="ORF">NTEN_LOCUS12006</name>
</gene>
<feature type="region of interest" description="Disordered" evidence="1">
    <location>
        <begin position="105"/>
        <end position="124"/>
    </location>
</feature>
<dbReference type="AlphaFoldDB" id="A0A6H5GZ82"/>
<feature type="compositionally biased region" description="Basic and acidic residues" evidence="1">
    <location>
        <begin position="111"/>
        <end position="120"/>
    </location>
</feature>
<organism evidence="2 3">
    <name type="scientific">Nesidiocoris tenuis</name>
    <dbReference type="NCBI Taxonomy" id="355587"/>
    <lineage>
        <taxon>Eukaryota</taxon>
        <taxon>Metazoa</taxon>
        <taxon>Ecdysozoa</taxon>
        <taxon>Arthropoda</taxon>
        <taxon>Hexapoda</taxon>
        <taxon>Insecta</taxon>
        <taxon>Pterygota</taxon>
        <taxon>Neoptera</taxon>
        <taxon>Paraneoptera</taxon>
        <taxon>Hemiptera</taxon>
        <taxon>Heteroptera</taxon>
        <taxon>Panheteroptera</taxon>
        <taxon>Cimicomorpha</taxon>
        <taxon>Miridae</taxon>
        <taxon>Dicyphina</taxon>
        <taxon>Nesidiocoris</taxon>
    </lineage>
</organism>
<protein>
    <submittedName>
        <fullName evidence="2">Uncharacterized protein</fullName>
    </submittedName>
</protein>